<dbReference type="SUPFAM" id="SSF102198">
    <property type="entry name" value="Putative cyclase"/>
    <property type="match status" value="1"/>
</dbReference>
<name>A0A4Q0VEK2_CLOTA</name>
<dbReference type="PANTHER" id="PTHR31118:SF32">
    <property type="entry name" value="KYNURENINE FORMAMIDASE"/>
    <property type="match status" value="1"/>
</dbReference>
<reference evidence="1 4" key="2">
    <citation type="submission" date="2022-09" db="EMBL/GenBank/DDBJ databases">
        <title>complete genome sequences of Clostridium tetani str. KHSU-234311-028 isolated from soil.</title>
        <authorList>
            <person name="Sekizuka T."/>
            <person name="Shitada C."/>
            <person name="Takahashi M."/>
            <person name="Kuroda M."/>
        </authorList>
    </citation>
    <scope>NUCLEOTIDE SEQUENCE [LARGE SCALE GENOMIC DNA]</scope>
    <source>
        <strain evidence="1 4">KHSU-234311-028</strain>
    </source>
</reference>
<dbReference type="EMBL" id="QMAP01000002">
    <property type="protein sequence ID" value="RXI49958.1"/>
    <property type="molecule type" value="Genomic_DNA"/>
</dbReference>
<dbReference type="InterPro" id="IPR007325">
    <property type="entry name" value="KFase/CYL"/>
</dbReference>
<evidence type="ECO:0000313" key="1">
    <source>
        <dbReference type="EMBL" id="BDR81605.1"/>
    </source>
</evidence>
<dbReference type="RefSeq" id="WP_129029864.1">
    <property type="nucleotide sequence ID" value="NZ_AP026806.1"/>
</dbReference>
<dbReference type="Proteomes" id="UP000290921">
    <property type="component" value="Unassembled WGS sequence"/>
</dbReference>
<dbReference type="AlphaFoldDB" id="A0A4Q0VEK2"/>
<evidence type="ECO:0000313" key="4">
    <source>
        <dbReference type="Proteomes" id="UP001321763"/>
    </source>
</evidence>
<gene>
    <name evidence="2" type="ORF">DP130_02945</name>
    <name evidence="1" type="ORF">K234311028_18510</name>
</gene>
<sequence length="187" mass="21532">MIIDLTTKVSQEEIEEWLNTKENKYIASGHIGTHLDTYLKSSIPLEYFKCKGVLIDVSQIASKREVEIKDVKHVDISQNSFILFRTAQIEKYRYGSKEYFYNHPQLSHELINYLINKKVNFIGIDCAGIRRGEEHGSADILCEENGIYVIENLCELNKIASSNFTVYTMWLDDSIATGLKCRVIVEQ</sequence>
<dbReference type="GO" id="GO:0019441">
    <property type="term" value="P:L-tryptophan catabolic process to kynurenine"/>
    <property type="evidence" value="ECO:0007669"/>
    <property type="project" value="InterPro"/>
</dbReference>
<evidence type="ECO:0000313" key="2">
    <source>
        <dbReference type="EMBL" id="RXI49958.1"/>
    </source>
</evidence>
<accession>A0A4Q0VEK2</accession>
<dbReference type="Pfam" id="PF04199">
    <property type="entry name" value="Cyclase"/>
    <property type="match status" value="1"/>
</dbReference>
<evidence type="ECO:0000313" key="3">
    <source>
        <dbReference type="Proteomes" id="UP000290921"/>
    </source>
</evidence>
<protein>
    <submittedName>
        <fullName evidence="1 2">Cyclase</fullName>
    </submittedName>
</protein>
<dbReference type="Proteomes" id="UP001321763">
    <property type="component" value="Chromosome"/>
</dbReference>
<organism evidence="2 3">
    <name type="scientific">Clostridium tetani</name>
    <dbReference type="NCBI Taxonomy" id="1513"/>
    <lineage>
        <taxon>Bacteria</taxon>
        <taxon>Bacillati</taxon>
        <taxon>Bacillota</taxon>
        <taxon>Clostridia</taxon>
        <taxon>Eubacteriales</taxon>
        <taxon>Clostridiaceae</taxon>
        <taxon>Clostridium</taxon>
    </lineage>
</organism>
<reference evidence="2 3" key="1">
    <citation type="submission" date="2018-06" db="EMBL/GenBank/DDBJ databases">
        <title>Genome conservation of Clostridium tetani.</title>
        <authorList>
            <person name="Bruggemann H."/>
            <person name="Popoff M.R."/>
        </authorList>
    </citation>
    <scope>NUCLEOTIDE SEQUENCE [LARGE SCALE GENOMIC DNA]</scope>
    <source>
        <strain evidence="2 3">2017.061</strain>
    </source>
</reference>
<dbReference type="Gene3D" id="3.50.30.50">
    <property type="entry name" value="Putative cyclase"/>
    <property type="match status" value="1"/>
</dbReference>
<dbReference type="PANTHER" id="PTHR31118">
    <property type="entry name" value="CYCLASE-LIKE PROTEIN 2"/>
    <property type="match status" value="1"/>
</dbReference>
<proteinExistence type="predicted"/>
<dbReference type="InterPro" id="IPR037175">
    <property type="entry name" value="KFase_sf"/>
</dbReference>
<dbReference type="EMBL" id="AP026818">
    <property type="protein sequence ID" value="BDR81605.1"/>
    <property type="molecule type" value="Genomic_DNA"/>
</dbReference>
<dbReference type="GO" id="GO:0004061">
    <property type="term" value="F:arylformamidase activity"/>
    <property type="evidence" value="ECO:0007669"/>
    <property type="project" value="InterPro"/>
</dbReference>